<dbReference type="PANTHER" id="PTHR11228:SF7">
    <property type="entry name" value="PQQA PEPTIDE CYCLASE"/>
    <property type="match status" value="1"/>
</dbReference>
<dbReference type="AlphaFoldDB" id="A0A1M5DPN5"/>
<dbReference type="GO" id="GO:0003824">
    <property type="term" value="F:catalytic activity"/>
    <property type="evidence" value="ECO:0007669"/>
    <property type="project" value="InterPro"/>
</dbReference>
<keyword evidence="3" id="KW-0479">Metal-binding</keyword>
<dbReference type="PROSITE" id="PS51918">
    <property type="entry name" value="RADICAL_SAM"/>
    <property type="match status" value="1"/>
</dbReference>
<evidence type="ECO:0000256" key="2">
    <source>
        <dbReference type="ARBA" id="ARBA00022691"/>
    </source>
</evidence>
<dbReference type="EMBL" id="FQTV01000012">
    <property type="protein sequence ID" value="SHF68943.1"/>
    <property type="molecule type" value="Genomic_DNA"/>
</dbReference>
<evidence type="ECO:0000313" key="8">
    <source>
        <dbReference type="Proteomes" id="UP000184509"/>
    </source>
</evidence>
<gene>
    <name evidence="7" type="ORF">SAMN05444405_11235</name>
</gene>
<keyword evidence="4" id="KW-0408">Iron</keyword>
<evidence type="ECO:0000259" key="6">
    <source>
        <dbReference type="PROSITE" id="PS51918"/>
    </source>
</evidence>
<evidence type="ECO:0000256" key="1">
    <source>
        <dbReference type="ARBA" id="ARBA00001966"/>
    </source>
</evidence>
<evidence type="ECO:0000256" key="5">
    <source>
        <dbReference type="ARBA" id="ARBA00023014"/>
    </source>
</evidence>
<feature type="domain" description="Radical SAM core" evidence="6">
    <location>
        <begin position="1"/>
        <end position="214"/>
    </location>
</feature>
<accession>A0A1M5DPN5</accession>
<dbReference type="Proteomes" id="UP000184509">
    <property type="component" value="Unassembled WGS sequence"/>
</dbReference>
<dbReference type="InterPro" id="IPR007197">
    <property type="entry name" value="rSAM"/>
</dbReference>
<evidence type="ECO:0000256" key="4">
    <source>
        <dbReference type="ARBA" id="ARBA00023004"/>
    </source>
</evidence>
<dbReference type="STRING" id="1297750.SAMN05444405_11235"/>
<dbReference type="Gene3D" id="3.20.20.70">
    <property type="entry name" value="Aldolase class I"/>
    <property type="match status" value="1"/>
</dbReference>
<protein>
    <submittedName>
        <fullName evidence="7">Radical SAM superfamily protein</fullName>
    </submittedName>
</protein>
<dbReference type="GO" id="GO:0051536">
    <property type="term" value="F:iron-sulfur cluster binding"/>
    <property type="evidence" value="ECO:0007669"/>
    <property type="project" value="UniProtKB-KW"/>
</dbReference>
<keyword evidence="2" id="KW-0949">S-adenosyl-L-methionine</keyword>
<proteinExistence type="predicted"/>
<organism evidence="7 8">
    <name type="scientific">Bacteroides luti</name>
    <dbReference type="NCBI Taxonomy" id="1297750"/>
    <lineage>
        <taxon>Bacteria</taxon>
        <taxon>Pseudomonadati</taxon>
        <taxon>Bacteroidota</taxon>
        <taxon>Bacteroidia</taxon>
        <taxon>Bacteroidales</taxon>
        <taxon>Bacteroidaceae</taxon>
        <taxon>Bacteroides</taxon>
    </lineage>
</organism>
<dbReference type="PANTHER" id="PTHR11228">
    <property type="entry name" value="RADICAL SAM DOMAIN PROTEIN"/>
    <property type="match status" value="1"/>
</dbReference>
<name>A0A1M5DPN5_9BACE</name>
<dbReference type="InterPro" id="IPR013785">
    <property type="entry name" value="Aldolase_TIM"/>
</dbReference>
<dbReference type="CDD" id="cd01335">
    <property type="entry name" value="Radical_SAM"/>
    <property type="match status" value="1"/>
</dbReference>
<dbReference type="SUPFAM" id="SSF102114">
    <property type="entry name" value="Radical SAM enzymes"/>
    <property type="match status" value="1"/>
</dbReference>
<dbReference type="InterPro" id="IPR058240">
    <property type="entry name" value="rSAM_sf"/>
</dbReference>
<dbReference type="GO" id="GO:0046872">
    <property type="term" value="F:metal ion binding"/>
    <property type="evidence" value="ECO:0007669"/>
    <property type="project" value="UniProtKB-KW"/>
</dbReference>
<sequence length="288" mass="33062">MCYFSDSESKTKGHQKIDIEDIELIADSIFHRALKLQIGCGAEPTLYKGILRIISLGKQHHIPYISITTNGALITKELLNKYAEAGLNEITLSLHGLKKETYDFFMTNGKFEHIPELLKNIAEVKHTYPDLKLRINYTINQDNLFDLVEFNNLFNKVPLDIIQLRPIQKIGNSVYNNFSTQTIVDNYECIIAPIINECKRKGIICIAPSKKNILVAEKAKESDNSIEEATYCYVSPTTCWQKDFDYKSDNFESYSKRKRVSLQLFKSIFITPKKGKKDVTTKLNYSIK</sequence>
<comment type="cofactor">
    <cofactor evidence="1">
        <name>[4Fe-4S] cluster</name>
        <dbReference type="ChEBI" id="CHEBI:49883"/>
    </cofactor>
</comment>
<dbReference type="InterPro" id="IPR050377">
    <property type="entry name" value="Radical_SAM_PqqE_MftC-like"/>
</dbReference>
<reference evidence="7 8" key="1">
    <citation type="submission" date="2016-11" db="EMBL/GenBank/DDBJ databases">
        <authorList>
            <person name="Jaros S."/>
            <person name="Januszkiewicz K."/>
            <person name="Wedrychowicz H."/>
        </authorList>
    </citation>
    <scope>NUCLEOTIDE SEQUENCE [LARGE SCALE GENOMIC DNA]</scope>
    <source>
        <strain evidence="7 8">DSM 26991</strain>
    </source>
</reference>
<dbReference type="Pfam" id="PF04055">
    <property type="entry name" value="Radical_SAM"/>
    <property type="match status" value="1"/>
</dbReference>
<keyword evidence="8" id="KW-1185">Reference proteome</keyword>
<evidence type="ECO:0000256" key="3">
    <source>
        <dbReference type="ARBA" id="ARBA00022723"/>
    </source>
</evidence>
<keyword evidence="5" id="KW-0411">Iron-sulfur</keyword>
<evidence type="ECO:0000313" key="7">
    <source>
        <dbReference type="EMBL" id="SHF68943.1"/>
    </source>
</evidence>